<dbReference type="Proteomes" id="UP000295304">
    <property type="component" value="Unassembled WGS sequence"/>
</dbReference>
<dbReference type="InterPro" id="IPR003439">
    <property type="entry name" value="ABC_transporter-like_ATP-bd"/>
</dbReference>
<dbReference type="FunFam" id="3.40.50.300:FF:000056">
    <property type="entry name" value="Cell division ATP-binding protein FtsE"/>
    <property type="match status" value="1"/>
</dbReference>
<dbReference type="Gene3D" id="3.40.50.300">
    <property type="entry name" value="P-loop containing nucleotide triphosphate hydrolases"/>
    <property type="match status" value="1"/>
</dbReference>
<comment type="subunit">
    <text evidence="12">Homodimer. Forms a membrane-associated complex with FtsX.</text>
</comment>
<evidence type="ECO:0000313" key="15">
    <source>
        <dbReference type="Proteomes" id="UP000295304"/>
    </source>
</evidence>
<dbReference type="GO" id="GO:0005886">
    <property type="term" value="C:plasma membrane"/>
    <property type="evidence" value="ECO:0007669"/>
    <property type="project" value="UniProtKB-SubCell"/>
</dbReference>
<dbReference type="PROSITE" id="PS00211">
    <property type="entry name" value="ABC_TRANSPORTER_1"/>
    <property type="match status" value="1"/>
</dbReference>
<evidence type="ECO:0000256" key="4">
    <source>
        <dbReference type="ARBA" id="ARBA00020019"/>
    </source>
</evidence>
<dbReference type="NCBIfam" id="TIGR02673">
    <property type="entry name" value="FtsE"/>
    <property type="match status" value="1"/>
</dbReference>
<dbReference type="InterPro" id="IPR017871">
    <property type="entry name" value="ABC_transporter-like_CS"/>
</dbReference>
<dbReference type="RefSeq" id="WP_132938497.1">
    <property type="nucleotide sequence ID" value="NZ_CP119676.1"/>
</dbReference>
<dbReference type="InterPro" id="IPR003593">
    <property type="entry name" value="AAA+_ATPase"/>
</dbReference>
<evidence type="ECO:0000313" key="14">
    <source>
        <dbReference type="EMBL" id="TCS63522.1"/>
    </source>
</evidence>
<name>A0A4R3JCP0_9PROT</name>
<keyword evidence="8 12" id="KW-0547">Nucleotide-binding</keyword>
<keyword evidence="7 12" id="KW-0132">Cell division</keyword>
<evidence type="ECO:0000256" key="2">
    <source>
        <dbReference type="ARBA" id="ARBA00004202"/>
    </source>
</evidence>
<dbReference type="GO" id="GO:0022857">
    <property type="term" value="F:transmembrane transporter activity"/>
    <property type="evidence" value="ECO:0007669"/>
    <property type="project" value="TreeGrafter"/>
</dbReference>
<keyword evidence="9 12" id="KW-0067">ATP-binding</keyword>
<dbReference type="InterPro" id="IPR005286">
    <property type="entry name" value="Cell_div_FtsE"/>
</dbReference>
<evidence type="ECO:0000256" key="9">
    <source>
        <dbReference type="ARBA" id="ARBA00022840"/>
    </source>
</evidence>
<keyword evidence="10 12" id="KW-0472">Membrane</keyword>
<evidence type="ECO:0000256" key="5">
    <source>
        <dbReference type="ARBA" id="ARBA00022448"/>
    </source>
</evidence>
<dbReference type="GO" id="GO:0005524">
    <property type="term" value="F:ATP binding"/>
    <property type="evidence" value="ECO:0007669"/>
    <property type="project" value="UniProtKB-UniRule"/>
</dbReference>
<dbReference type="EMBL" id="SLZW01000003">
    <property type="protein sequence ID" value="TCS63522.1"/>
    <property type="molecule type" value="Genomic_DNA"/>
</dbReference>
<keyword evidence="15" id="KW-1185">Reference proteome</keyword>
<dbReference type="InterPro" id="IPR015854">
    <property type="entry name" value="ABC_transpr_LolD-like"/>
</dbReference>
<dbReference type="CDD" id="cd03255">
    <property type="entry name" value="ABC_MJ0796_LolCDE_FtsE"/>
    <property type="match status" value="1"/>
</dbReference>
<dbReference type="OrthoDB" id="9802264at2"/>
<accession>A0A4R3JCP0</accession>
<feature type="domain" description="ABC transporter" evidence="13">
    <location>
        <begin position="8"/>
        <end position="236"/>
    </location>
</feature>
<reference evidence="14 15" key="1">
    <citation type="submission" date="2019-03" db="EMBL/GenBank/DDBJ databases">
        <title>Genomic Encyclopedia of Type Strains, Phase IV (KMG-IV): sequencing the most valuable type-strain genomes for metagenomic binning, comparative biology and taxonomic classification.</title>
        <authorList>
            <person name="Goeker M."/>
        </authorList>
    </citation>
    <scope>NUCLEOTIDE SEQUENCE [LARGE SCALE GENOMIC DNA]</scope>
    <source>
        <strain evidence="14 15">DSM 101688</strain>
    </source>
</reference>
<keyword evidence="6 12" id="KW-1003">Cell membrane</keyword>
<evidence type="ECO:0000256" key="8">
    <source>
        <dbReference type="ARBA" id="ARBA00022741"/>
    </source>
</evidence>
<dbReference type="PANTHER" id="PTHR24220:SF470">
    <property type="entry name" value="CELL DIVISION ATP-BINDING PROTEIN FTSE"/>
    <property type="match status" value="1"/>
</dbReference>
<comment type="similarity">
    <text evidence="3 12">Belongs to the ABC transporter superfamily.</text>
</comment>
<sequence>MAAQESIVNFENVGLRYGLGPEVLQDVSFSLAPGSYHFLVGPSGAGKSSLLKLMYLALKPSRGLITMFGRDIATTARDDLTLLRRRVGVVFQDYRLLEHLSAFDNVALPLRVAGVREDDVRKHVGEILAWVGLQDHMQARPPTLSGGQKQRVSIARAVISRPDLLLADEPTGNVDDMMGLRLMHLFEEMNKLGTTIVVATHNESLVDRLAHPVMRLQSGDVDIIPGDHPSRTQGVA</sequence>
<evidence type="ECO:0000256" key="11">
    <source>
        <dbReference type="ARBA" id="ARBA00023306"/>
    </source>
</evidence>
<dbReference type="SMART" id="SM00382">
    <property type="entry name" value="AAA"/>
    <property type="match status" value="1"/>
</dbReference>
<organism evidence="14 15">
    <name type="scientific">Varunaivibrio sulfuroxidans</name>
    <dbReference type="NCBI Taxonomy" id="1773489"/>
    <lineage>
        <taxon>Bacteria</taxon>
        <taxon>Pseudomonadati</taxon>
        <taxon>Pseudomonadota</taxon>
        <taxon>Alphaproteobacteria</taxon>
        <taxon>Rhodospirillales</taxon>
        <taxon>Magnetovibrionaceae</taxon>
        <taxon>Varunaivibrio</taxon>
    </lineage>
</organism>
<dbReference type="InterPro" id="IPR027417">
    <property type="entry name" value="P-loop_NTPase"/>
</dbReference>
<dbReference type="SUPFAM" id="SSF52540">
    <property type="entry name" value="P-loop containing nucleoside triphosphate hydrolases"/>
    <property type="match status" value="1"/>
</dbReference>
<dbReference type="PANTHER" id="PTHR24220">
    <property type="entry name" value="IMPORT ATP-BINDING PROTEIN"/>
    <property type="match status" value="1"/>
</dbReference>
<evidence type="ECO:0000256" key="7">
    <source>
        <dbReference type="ARBA" id="ARBA00022618"/>
    </source>
</evidence>
<dbReference type="Pfam" id="PF00005">
    <property type="entry name" value="ABC_tran"/>
    <property type="match status" value="1"/>
</dbReference>
<keyword evidence="11 12" id="KW-0131">Cell cycle</keyword>
<dbReference type="GO" id="GO:0016887">
    <property type="term" value="F:ATP hydrolysis activity"/>
    <property type="evidence" value="ECO:0007669"/>
    <property type="project" value="InterPro"/>
</dbReference>
<evidence type="ECO:0000256" key="10">
    <source>
        <dbReference type="ARBA" id="ARBA00023136"/>
    </source>
</evidence>
<protein>
    <recommendedName>
        <fullName evidence="4 12">Cell division ATP-binding protein FtsE</fullName>
    </recommendedName>
</protein>
<gene>
    <name evidence="12" type="primary">ftsE</name>
    <name evidence="14" type="ORF">EDD55_103144</name>
</gene>
<evidence type="ECO:0000256" key="12">
    <source>
        <dbReference type="RuleBase" id="RU365094"/>
    </source>
</evidence>
<proteinExistence type="inferred from homology"/>
<dbReference type="AlphaFoldDB" id="A0A4R3JCP0"/>
<comment type="subcellular location">
    <subcellularLocation>
        <location evidence="12">Cell inner membrane</location>
        <topology evidence="12">Peripheral membrane protein</topology>
        <orientation evidence="12">Cytoplasmic side</orientation>
    </subcellularLocation>
    <subcellularLocation>
        <location evidence="2">Cell membrane</location>
        <topology evidence="2">Peripheral membrane protein</topology>
    </subcellularLocation>
</comment>
<dbReference type="InterPro" id="IPR017911">
    <property type="entry name" value="MacB-like_ATP-bd"/>
</dbReference>
<comment type="caution">
    <text evidence="14">The sequence shown here is derived from an EMBL/GenBank/DDBJ whole genome shotgun (WGS) entry which is preliminary data.</text>
</comment>
<evidence type="ECO:0000256" key="3">
    <source>
        <dbReference type="ARBA" id="ARBA00005417"/>
    </source>
</evidence>
<comment type="function">
    <text evidence="1">Part of the ABC transporter FtsEX involved in cellular division. Important for assembly or stability of the septal ring.</text>
</comment>
<dbReference type="GO" id="GO:0051301">
    <property type="term" value="P:cell division"/>
    <property type="evidence" value="ECO:0007669"/>
    <property type="project" value="UniProtKB-UniRule"/>
</dbReference>
<evidence type="ECO:0000256" key="6">
    <source>
        <dbReference type="ARBA" id="ARBA00022475"/>
    </source>
</evidence>
<evidence type="ECO:0000259" key="13">
    <source>
        <dbReference type="PROSITE" id="PS50893"/>
    </source>
</evidence>
<evidence type="ECO:0000256" key="1">
    <source>
        <dbReference type="ARBA" id="ARBA00002579"/>
    </source>
</evidence>
<dbReference type="PROSITE" id="PS50893">
    <property type="entry name" value="ABC_TRANSPORTER_2"/>
    <property type="match status" value="1"/>
</dbReference>
<keyword evidence="5" id="KW-0813">Transport</keyword>